<dbReference type="AlphaFoldDB" id="A0A1C4D1J7"/>
<evidence type="ECO:0000313" key="2">
    <source>
        <dbReference type="Proteomes" id="UP000199698"/>
    </source>
</evidence>
<dbReference type="EMBL" id="FMBA01000056">
    <property type="protein sequence ID" value="SCC25108.1"/>
    <property type="molecule type" value="Genomic_DNA"/>
</dbReference>
<name>A0A1C4D1J7_9GAMM</name>
<protein>
    <submittedName>
        <fullName evidence="1">Uncharacterized protein</fullName>
    </submittedName>
</protein>
<reference evidence="2" key="1">
    <citation type="submission" date="2016-08" db="EMBL/GenBank/DDBJ databases">
        <authorList>
            <person name="Varghese N."/>
            <person name="Submissions Spin"/>
        </authorList>
    </citation>
    <scope>NUCLEOTIDE SEQUENCE [LARGE SCALE GENOMIC DNA]</scope>
    <source>
        <strain evidence="2">R-53144</strain>
    </source>
</reference>
<dbReference type="Proteomes" id="UP000199698">
    <property type="component" value="Unassembled WGS sequence"/>
</dbReference>
<dbReference type="STRING" id="1798183.GA0061080_10569"/>
<evidence type="ECO:0000313" key="1">
    <source>
        <dbReference type="EMBL" id="SCC25108.1"/>
    </source>
</evidence>
<organism evidence="1 2">
    <name type="scientific">Gilliamella intestini</name>
    <dbReference type="NCBI Taxonomy" id="1798183"/>
    <lineage>
        <taxon>Bacteria</taxon>
        <taxon>Pseudomonadati</taxon>
        <taxon>Pseudomonadota</taxon>
        <taxon>Gammaproteobacteria</taxon>
        <taxon>Orbales</taxon>
        <taxon>Orbaceae</taxon>
        <taxon>Gilliamella</taxon>
    </lineage>
</organism>
<keyword evidence="2" id="KW-1185">Reference proteome</keyword>
<gene>
    <name evidence="1" type="ORF">GA0061080_10569</name>
</gene>
<sequence length="113" mass="13233">MNKVPQNEIIIVDMSENIKVLVTSNDKKEKVKKIGFTDVDDSYMIYFVDDLQDKINKIKELINEEALFSYGIGWSPSELMSYYIELGFNFNKYKVISWSNKSTYHIIECDSKI</sequence>
<accession>A0A1C4D1J7</accession>
<dbReference type="RefSeq" id="WP_091125324.1">
    <property type="nucleotide sequence ID" value="NZ_FMBA01000056.1"/>
</dbReference>
<dbReference type="OrthoDB" id="6467024at2"/>
<proteinExistence type="predicted"/>